<evidence type="ECO:0000313" key="4">
    <source>
        <dbReference type="Proteomes" id="UP000747399"/>
    </source>
</evidence>
<feature type="compositionally biased region" description="Polar residues" evidence="1">
    <location>
        <begin position="3122"/>
        <end position="3131"/>
    </location>
</feature>
<reference evidence="3" key="1">
    <citation type="journal article" date="2021" name="Proc. Natl. Acad. Sci. U.S.A.">
        <title>Three genomes in the algal genus Volvox reveal the fate of a haploid sex-determining region after a transition to homothallism.</title>
        <authorList>
            <person name="Yamamoto K."/>
            <person name="Hamaji T."/>
            <person name="Kawai-Toyooka H."/>
            <person name="Matsuzaki R."/>
            <person name="Takahashi F."/>
            <person name="Nishimura Y."/>
            <person name="Kawachi M."/>
            <person name="Noguchi H."/>
            <person name="Minakuchi Y."/>
            <person name="Umen J.G."/>
            <person name="Toyoda A."/>
            <person name="Nozaki H."/>
        </authorList>
    </citation>
    <scope>NUCLEOTIDE SEQUENCE</scope>
    <source>
        <strain evidence="3">NIES-3780</strain>
    </source>
</reference>
<dbReference type="InterPro" id="IPR011050">
    <property type="entry name" value="Pectin_lyase_fold/virulence"/>
</dbReference>
<dbReference type="SUPFAM" id="SSF51126">
    <property type="entry name" value="Pectin lyase-like"/>
    <property type="match status" value="2"/>
</dbReference>
<evidence type="ECO:0000256" key="2">
    <source>
        <dbReference type="SAM" id="Phobius"/>
    </source>
</evidence>
<dbReference type="PANTHER" id="PTHR19862:SF14">
    <property type="entry name" value="WD REPEAT-CONTAINING PROTEIN 48"/>
    <property type="match status" value="1"/>
</dbReference>
<feature type="transmembrane region" description="Helical" evidence="2">
    <location>
        <begin position="2820"/>
        <end position="2843"/>
    </location>
</feature>
<evidence type="ECO:0000256" key="1">
    <source>
        <dbReference type="SAM" id="MobiDB-lite"/>
    </source>
</evidence>
<feature type="region of interest" description="Disordered" evidence="1">
    <location>
        <begin position="120"/>
        <end position="166"/>
    </location>
</feature>
<dbReference type="InterPro" id="IPR051246">
    <property type="entry name" value="WDR48"/>
</dbReference>
<feature type="transmembrane region" description="Helical" evidence="2">
    <location>
        <begin position="3025"/>
        <end position="3047"/>
    </location>
</feature>
<dbReference type="Proteomes" id="UP000747399">
    <property type="component" value="Unassembled WGS sequence"/>
</dbReference>
<keyword evidence="2" id="KW-0812">Transmembrane</keyword>
<feature type="compositionally biased region" description="Low complexity" evidence="1">
    <location>
        <begin position="3101"/>
        <end position="3113"/>
    </location>
</feature>
<protein>
    <recommendedName>
        <fullName evidence="5">Right handed beta helix domain-containing protein</fullName>
    </recommendedName>
</protein>
<dbReference type="SMART" id="SM00710">
    <property type="entry name" value="PbH1"/>
    <property type="match status" value="14"/>
</dbReference>
<gene>
    <name evidence="3" type="ORF">Vafri_15845</name>
</gene>
<feature type="transmembrane region" description="Helical" evidence="2">
    <location>
        <begin position="2990"/>
        <end position="3013"/>
    </location>
</feature>
<accession>A0A8J4BHG9</accession>
<feature type="region of interest" description="Disordered" evidence="1">
    <location>
        <begin position="216"/>
        <end position="238"/>
    </location>
</feature>
<proteinExistence type="predicted"/>
<keyword evidence="2" id="KW-1133">Transmembrane helix</keyword>
<name>A0A8J4BHG9_9CHLO</name>
<keyword evidence="2" id="KW-0472">Membrane</keyword>
<evidence type="ECO:0000313" key="3">
    <source>
        <dbReference type="EMBL" id="GIL61376.1"/>
    </source>
</evidence>
<feature type="region of interest" description="Disordered" evidence="1">
    <location>
        <begin position="1422"/>
        <end position="1452"/>
    </location>
</feature>
<dbReference type="EMBL" id="BNCO01000045">
    <property type="protein sequence ID" value="GIL61376.1"/>
    <property type="molecule type" value="Genomic_DNA"/>
</dbReference>
<feature type="compositionally biased region" description="Low complexity" evidence="1">
    <location>
        <begin position="150"/>
        <end position="166"/>
    </location>
</feature>
<feature type="region of interest" description="Disordered" evidence="1">
    <location>
        <begin position="2654"/>
        <end position="2676"/>
    </location>
</feature>
<feature type="transmembrane region" description="Helical" evidence="2">
    <location>
        <begin position="2509"/>
        <end position="2532"/>
    </location>
</feature>
<feature type="region of interest" description="Disordered" evidence="1">
    <location>
        <begin position="3098"/>
        <end position="3131"/>
    </location>
</feature>
<keyword evidence="4" id="KW-1185">Reference proteome</keyword>
<dbReference type="GO" id="GO:0043130">
    <property type="term" value="F:ubiquitin binding"/>
    <property type="evidence" value="ECO:0007669"/>
    <property type="project" value="TreeGrafter"/>
</dbReference>
<organism evidence="3 4">
    <name type="scientific">Volvox africanus</name>
    <dbReference type="NCBI Taxonomy" id="51714"/>
    <lineage>
        <taxon>Eukaryota</taxon>
        <taxon>Viridiplantae</taxon>
        <taxon>Chlorophyta</taxon>
        <taxon>core chlorophytes</taxon>
        <taxon>Chlorophyceae</taxon>
        <taxon>CS clade</taxon>
        <taxon>Chlamydomonadales</taxon>
        <taxon>Volvocaceae</taxon>
        <taxon>Volvox</taxon>
    </lineage>
</organism>
<comment type="caution">
    <text evidence="3">The sequence shown here is derived from an EMBL/GenBank/DDBJ whole genome shotgun (WGS) entry which is preliminary data.</text>
</comment>
<feature type="compositionally biased region" description="Pro residues" evidence="1">
    <location>
        <begin position="1427"/>
        <end position="1452"/>
    </location>
</feature>
<evidence type="ECO:0008006" key="5">
    <source>
        <dbReference type="Google" id="ProtNLM"/>
    </source>
</evidence>
<sequence length="3131" mass="332991">MPSKCKVRPRVPTQTVIRHLGESNVNPCTMGWRQGRLLQSFWLVVFLNGLLQWSSSAYAAESVLPEATVVCSITLTGEPKNTTSNNTDAWTPACFRIQCNSTGHSQTRVTVRLGEQLMRHRPPADGKCGSPPSSPTSNAGSPPPYPVGPLSPSSSDTPSYPPSYVGGPVPPPSYSWAPPSPIYPSGTPATLPPVSRTGAGGDAWRETHFTVSLRASDDWTEGFGPLPTTSPTSPPLLPPNVTPPPFPMMVGAECLFESSDDKDWGITFDDEIEHLELRDSVIQGAPLSYQPLIRCPNCKYVTLVNVTVRDLQGKNLSKGIDDCGNRTVGALYFSGVQSAIVDQLTCVNVKRATDFACLWFNLTSTDVKNGSEAKDPKAAFFRISNSAFMNNSITMGGCIENDGASEDFGFGSVVFYAKDVKAKLESVEVFGTTMYGIEGGFGSALAFYAPEENQLHMDVLNISGNSNFTHNKAARHGGAVFINVKTSLGRLHITQSSIIDNNTASGDGNGGAFYIAPVIDSLEIEGASSVSGNSAALSGGAFYLEQGIRDISILRGSSVSGNHAVQYGGAFCILGADVKKFSIGGNSHVDHNTVDVDSGGGLHVGGDLGTLVVQQNSSISNNNASSGGGVFVKRGILGGILVLEGSRVDNNSATGEGEGLHGGGIMVTGDCPNVTVMNWSSISGNTASHKEAQGGGIFIGDGLRKLVVKKGSQMSRNSATRGGAAIGVGLPNRNRSDMVSDLVEISEESCICNNSASVPNGGSYYGAMYFLNTRVTSFTITNGSCVCGNKVAVGDGYGGAVFAERGFVNFTVCHNSGLSDNMGGNGGAVRFPKQNGQLILGLERFELCSNSHMDRNYARIAGGALFIQGPVGQIIVSNSSISHNRALNAGGALYLVGSMFQNVTISDALVYNNSALLAQGGFLSLQIAPDDNKTRTSKGEMDDPTDKDLLNLYELPSNGPFYFNITRSNISGNSATKDGGAIVIDLSVKMRNIYNDNLRAQLQKSLVLYTSITDTSWSDNWAHYGAGGALAFLSFTPFIPDEKRLASVLLGARIIIKNSTFTANTAGNTQRRFIPVKDISPLWGNGGAILIWAEPYPEINDAGPLSSSKSAYVMYDDIAHCGTTGGMNDSQNLNCWPRGSQSCGIRLEGVTLAGNVATDGYGGGLLVIHCAAKIKNCTFYNNSASLDGGGLAFMDYAVSAYLDMILQQYATAVVSPPPSTPSPAGIASGDVFVLPWRDKTSSVQPSAEALQNIDSSKPLQQPWLVLMNTTFKENMATNGGAAFLEVNATAAVVIECNLTQNQAQVQGGGIMLVCASSFGQFAAILRGINFTDNEAGIAGGGLFVKLTKSSTVAVVQDATFKGNSATRGGGLFNSGVNGSSFWLWNCTLLNNTANFGGGLALDYLLLSGTPTAAVVTASKSNVSGLLPPSPRPPSPPSAPPRPPPPPSLPPPIDSIAAFSPSHACVHLQQVKLTGNLAILNGGAVHMTADKLRVLVLIEQSEVSLNQAVRGGGFYVNLTRDCVMRISNCSVSNNTAQMEGGGAYSLTKCGGQLLVRNGSLWTNNSAGLYGGAITVFSAADCITDSNSTPNVSESGTMVPLSCGQASLCVSESRITSNTAQEGGGIYGHPETSIIIVETALVNNNVSRSGGAIAVVNCNLLNLFNCSINNNNAAFAGGGIFTDKCAIFVMEHGELTQNRASTGGGIHIVGNIVPAVDSDGNNNTMGQRRSMQSLSKVDTNTSGNVDNPVAILSRVILDHNKASADFGQIITDGAASSETTRSSSTAAVSNFQSYPGHGGAIFVIGHVGVAVSNSIAGPGNSADVGTVVATTQVCVWRALNVTRVFGSDNMTAVEKVAKNVVNADLLKQVSTLSRSVREQCSLLMLMELLWASEQQQPQNSSGNKLPLIWMRDLDASSLLANCLTTGGDSSIDTAQFLEEWQQARTTGLKAPRPASNPAAETNNGDNANVLFLKQRLSACRNTGQQDVAMPLAVPATHMRLFSFGGVLLVPAEGGTILRSVGHSTFRESDIGALVVKPNTFFNLGVQLYDGLDQPVFVDTPTFSVNLSINPGTTNVSLRSGGSASLEKVTINGQASWSALEIFGWPGKYVLKAIAVIKESSANSTLPNIAPLEIGVELLPCEVGSELVKDDADAYSCSTCHRDLVGLWTDRRPPVDSGRRWPVDRRPPLSNRNLTELYSIYNNFTNEESSCQTCPTNAICPGDALLLPAPGYWHSAPNSPRMHRCPQPAACGKVESFGDALDGFWDKALLRFNLSSNGTGLLPTVTFNSTTISVRNLSVIALRKDNRSLLLTVCQLWSYETFPPNRDNILKQQYNIPRQTIEEEPLCYLFDDDPSTSIIRPQGSSGNRSYLQLQCATGYTGHLCAACLPGYSLSADFSCMKCPSLARTVVVGLLAFWGTVALVLFTTFSNMSLTRAEAMDAEEFSSLDLLKTLITHVQYFIIITKLGIDYPPIITKYQSVLSSFIGSENFIAYSPSCLFKDLASASQAATQIAFGFAAPCTAVVVSLLIWGFRYVTANQSKFRRTNASRLKGSPQLTHDIPISTEPSQQLANSVSKEGLFRTTRDSDLPSKARQTGCKGHPAATAATATHGIRRLMPSTAEPMLSSVNSSPSTVERECNASDPRVIAGRQQNIFSQGISTEPSGASCRPELASTTTSYVPPSSSPPLLCQQAESEVAISLAPLPGVDATAAIAAPPAPPNTAAVSPMVIASNLLDRAQSLQQNAGNHSMSRDAQWNPTPFSLATLGPDDGFDSDILAHDEQNNNHDQEHDNACSCIILAVRQYANPLHLLLFADQSVSMLQQLGVVLIVASFILYPSLCQISLSIFSCYKLDPGTGVFKENQQATWSHGYWVRNMQQECYAGVHKRVYVPIGIATVLLFCFCPPITYFILTTRCRRKPNDTRMRIQYGFLYQQYKPEFFWWASMRQLQVLALVAVEVFGRGLPVQQQALMLLSVLIVIAAINTSSSPERFQELLILEFLSMCVLSLTLTLGLYFVADGEEQLTSTASTAVGAIILTINACFILCVLVLSVRRSADRARQMHRILSSSWNSMVTSVSKAIVRIEQRYSMASTPRVFTARSLQGPATSGCAGSTSSGGDLRQKSSKDTQQVSVSRR</sequence>
<dbReference type="GO" id="GO:0000724">
    <property type="term" value="P:double-strand break repair via homologous recombination"/>
    <property type="evidence" value="ECO:0007669"/>
    <property type="project" value="TreeGrafter"/>
</dbReference>
<dbReference type="InterPro" id="IPR006626">
    <property type="entry name" value="PbH1"/>
</dbReference>
<dbReference type="PANTHER" id="PTHR19862">
    <property type="entry name" value="WD REPEAT-CONTAINING PROTEIN 48"/>
    <property type="match status" value="1"/>
</dbReference>
<feature type="transmembrane region" description="Helical" evidence="2">
    <location>
        <begin position="2406"/>
        <end position="2425"/>
    </location>
</feature>
<feature type="transmembrane region" description="Helical" evidence="2">
    <location>
        <begin position="2446"/>
        <end position="2465"/>
    </location>
</feature>
<feature type="transmembrane region" description="Helical" evidence="2">
    <location>
        <begin position="2884"/>
        <end position="2907"/>
    </location>
</feature>